<name>A0A117NFF8_PICGL</name>
<dbReference type="AlphaFoldDB" id="A0A117NFF8"/>
<proteinExistence type="predicted"/>
<keyword evidence="1" id="KW-0472">Membrane</keyword>
<gene>
    <name evidence="2" type="ORF">ABT39_MTgene3600</name>
</gene>
<sequence>MGCPFVGCSTVYARCRGIGATKCLGFSPQICALSPCFLLSFNLCPVVCCVYFIGISMLRFSNK</sequence>
<evidence type="ECO:0000256" key="1">
    <source>
        <dbReference type="SAM" id="Phobius"/>
    </source>
</evidence>
<keyword evidence="1" id="KW-1133">Transmembrane helix</keyword>
<accession>A0A117NFF8</accession>
<protein>
    <submittedName>
        <fullName evidence="2">Uncharacterized protein</fullName>
    </submittedName>
</protein>
<comment type="caution">
    <text evidence="2">The sequence shown here is derived from an EMBL/GenBank/DDBJ whole genome shotgun (WGS) entry which is preliminary data.</text>
</comment>
<keyword evidence="1" id="KW-0812">Transmembrane</keyword>
<evidence type="ECO:0000313" key="2">
    <source>
        <dbReference type="EMBL" id="KUM45158.1"/>
    </source>
</evidence>
<organism evidence="2">
    <name type="scientific">Picea glauca</name>
    <name type="common">White spruce</name>
    <name type="synonym">Pinus glauca</name>
    <dbReference type="NCBI Taxonomy" id="3330"/>
    <lineage>
        <taxon>Eukaryota</taxon>
        <taxon>Viridiplantae</taxon>
        <taxon>Streptophyta</taxon>
        <taxon>Embryophyta</taxon>
        <taxon>Tracheophyta</taxon>
        <taxon>Spermatophyta</taxon>
        <taxon>Pinopsida</taxon>
        <taxon>Pinidae</taxon>
        <taxon>Conifers I</taxon>
        <taxon>Pinales</taxon>
        <taxon>Pinaceae</taxon>
        <taxon>Picea</taxon>
    </lineage>
</organism>
<reference evidence="2" key="1">
    <citation type="journal article" date="2015" name="Genome Biol. Evol.">
        <title>Organellar Genomes of White Spruce (Picea glauca): Assembly and Annotation.</title>
        <authorList>
            <person name="Jackman S.D."/>
            <person name="Warren R.L."/>
            <person name="Gibb E.A."/>
            <person name="Vandervalk B.P."/>
            <person name="Mohamadi H."/>
            <person name="Chu J."/>
            <person name="Raymond A."/>
            <person name="Pleasance S."/>
            <person name="Coope R."/>
            <person name="Wildung M.R."/>
            <person name="Ritland C.E."/>
            <person name="Bousquet J."/>
            <person name="Jones S.J."/>
            <person name="Bohlmann J."/>
            <person name="Birol I."/>
        </authorList>
    </citation>
    <scope>NUCLEOTIDE SEQUENCE [LARGE SCALE GENOMIC DNA]</scope>
    <source>
        <tissue evidence="2">Flushing bud</tissue>
    </source>
</reference>
<keyword evidence="2" id="KW-0496">Mitochondrion</keyword>
<dbReference type="EMBL" id="LKAM01000026">
    <property type="protein sequence ID" value="KUM45158.1"/>
    <property type="molecule type" value="Genomic_DNA"/>
</dbReference>
<geneLocation type="mitochondrion" evidence="2"/>
<feature type="transmembrane region" description="Helical" evidence="1">
    <location>
        <begin position="37"/>
        <end position="58"/>
    </location>
</feature>